<evidence type="ECO:0000256" key="4">
    <source>
        <dbReference type="ARBA" id="ARBA00023002"/>
    </source>
</evidence>
<dbReference type="PANTHER" id="PTHR43255">
    <property type="entry name" value="IRON-SULFUR-BINDING OXIDOREDUCTASE FADF-RELATED-RELATED"/>
    <property type="match status" value="1"/>
</dbReference>
<dbReference type="GO" id="GO:0046872">
    <property type="term" value="F:metal ion binding"/>
    <property type="evidence" value="ECO:0007669"/>
    <property type="project" value="UniProtKB-KW"/>
</dbReference>
<evidence type="ECO:0000313" key="11">
    <source>
        <dbReference type="Proteomes" id="UP000062768"/>
    </source>
</evidence>
<evidence type="ECO:0000313" key="9">
    <source>
        <dbReference type="EMBL" id="CEL24588.1"/>
    </source>
</evidence>
<dbReference type="PANTHER" id="PTHR43255:SF1">
    <property type="entry name" value="IRON-SULFUR-BINDING OXIDOREDUCTASE FADF-RELATED"/>
    <property type="match status" value="1"/>
</dbReference>
<dbReference type="InterPro" id="IPR009051">
    <property type="entry name" value="Helical_ferredxn"/>
</dbReference>
<keyword evidence="5" id="KW-0408">Iron</keyword>
<reference evidence="8" key="1">
    <citation type="submission" date="2013-12" db="EMBL/GenBank/DDBJ databases">
        <title>The complete genome sequence of Methanobacterium sp. BRM9.</title>
        <authorList>
            <consortium name="Pastoral Greenhouse Gas Research Consortium"/>
            <person name="Kelly W.J."/>
            <person name="Leahy S.C."/>
            <person name="Perry R."/>
            <person name="Li D."/>
            <person name="Altermann E."/>
            <person name="Lambie S.C."/>
            <person name="Attwood G.T."/>
        </authorList>
    </citation>
    <scope>NUCLEOTIDE SEQUENCE [LARGE SCALE GENOMIC DNA]</scope>
    <source>
        <strain evidence="8">BRM9</strain>
    </source>
</reference>
<evidence type="ECO:0000256" key="1">
    <source>
        <dbReference type="ARBA" id="ARBA00007097"/>
    </source>
</evidence>
<dbReference type="GO" id="GO:0005886">
    <property type="term" value="C:plasma membrane"/>
    <property type="evidence" value="ECO:0007669"/>
    <property type="project" value="TreeGrafter"/>
</dbReference>
<dbReference type="PROSITE" id="PS00198">
    <property type="entry name" value="4FE4S_FER_1"/>
    <property type="match status" value="1"/>
</dbReference>
<sequence>MRTLKLNEDSSKLAKEVIGDLKASPSLELFKCIQCGMCTSLCPGARYSDYNPREMVKRVLDGDESVIYDDDIWNCFYCYTCNSVCPANNSASVVNQILRQKAINEGKQTDRLSAFLTYGDSFLEIGIGSIPAAFFDVLVKDFGPEWLDLKMNLDDVRKELGLGPVTLPEDSVEEINEILKITGFTRKMEKIRGSP</sequence>
<dbReference type="STRING" id="2162.BRM9_1362"/>
<keyword evidence="6" id="KW-0411">Iron-sulfur</keyword>
<evidence type="ECO:0000256" key="5">
    <source>
        <dbReference type="ARBA" id="ARBA00023004"/>
    </source>
</evidence>
<dbReference type="GO" id="GO:0016491">
    <property type="term" value="F:oxidoreductase activity"/>
    <property type="evidence" value="ECO:0007669"/>
    <property type="project" value="UniProtKB-KW"/>
</dbReference>
<keyword evidence="3" id="KW-0479">Metal-binding</keyword>
<dbReference type="InterPro" id="IPR017900">
    <property type="entry name" value="4Fe4S_Fe_S_CS"/>
</dbReference>
<dbReference type="OrthoDB" id="144910at2157"/>
<accession>A0A089ZDQ3</accession>
<dbReference type="Pfam" id="PF13183">
    <property type="entry name" value="Fer4_8"/>
    <property type="match status" value="1"/>
</dbReference>
<comment type="similarity">
    <text evidence="1">Belongs to the HdrC family.</text>
</comment>
<dbReference type="SUPFAM" id="SSF46548">
    <property type="entry name" value="alpha-helical ferredoxin"/>
    <property type="match status" value="1"/>
</dbReference>
<dbReference type="PROSITE" id="PS51379">
    <property type="entry name" value="4FE4S_FER_2"/>
    <property type="match status" value="2"/>
</dbReference>
<reference evidence="9" key="2">
    <citation type="submission" date="2014-09" db="EMBL/GenBank/DDBJ databases">
        <authorList>
            <person name="Bishop-Lilly K.A."/>
            <person name="Broomall S.M."/>
            <person name="Chain P.S."/>
            <person name="Chertkov O."/>
            <person name="Coyne S.R."/>
            <person name="Daligault H.E."/>
            <person name="Davenport K.W."/>
            <person name="Erkkila T."/>
            <person name="Frey K.G."/>
            <person name="Gibbons H.S."/>
            <person name="Gu W."/>
            <person name="Jaissle J."/>
            <person name="Johnson S.L."/>
            <person name="Koroleva G.I."/>
            <person name="Ladner J.T."/>
            <person name="Lo C.-C."/>
            <person name="Minogue T.D."/>
            <person name="Munk C."/>
            <person name="Palacios G.F."/>
            <person name="Redden C.L."/>
            <person name="Rosenzweig C.N."/>
            <person name="Scholz M.B."/>
            <person name="Teshima H."/>
            <person name="Xu Y."/>
        </authorList>
    </citation>
    <scope>NUCLEOTIDE SEQUENCE</scope>
    <source>
        <strain evidence="9">Mb9</strain>
    </source>
</reference>
<evidence type="ECO:0000259" key="7">
    <source>
        <dbReference type="PROSITE" id="PS51379"/>
    </source>
</evidence>
<feature type="domain" description="4Fe-4S ferredoxin-type" evidence="7">
    <location>
        <begin position="23"/>
        <end position="53"/>
    </location>
</feature>
<dbReference type="RefSeq" id="WP_048085232.1">
    <property type="nucleotide sequence ID" value="NZ_CP006933.1"/>
</dbReference>
<dbReference type="Proteomes" id="UP000029661">
    <property type="component" value="Chromosome"/>
</dbReference>
<feature type="domain" description="4Fe-4S ferredoxin-type" evidence="7">
    <location>
        <begin position="64"/>
        <end position="96"/>
    </location>
</feature>
<keyword evidence="11" id="KW-1185">Reference proteome</keyword>
<dbReference type="EMBL" id="CP006933">
    <property type="protein sequence ID" value="AIS32177.1"/>
    <property type="molecule type" value="Genomic_DNA"/>
</dbReference>
<dbReference type="Gene3D" id="1.10.1060.10">
    <property type="entry name" value="Alpha-helical ferredoxin"/>
    <property type="match status" value="1"/>
</dbReference>
<dbReference type="EMBL" id="LN734822">
    <property type="protein sequence ID" value="CEL24588.1"/>
    <property type="molecule type" value="Genomic_DNA"/>
</dbReference>
<evidence type="ECO:0000256" key="6">
    <source>
        <dbReference type="ARBA" id="ARBA00023014"/>
    </source>
</evidence>
<evidence type="ECO:0000313" key="8">
    <source>
        <dbReference type="EMBL" id="AIS32177.1"/>
    </source>
</evidence>
<gene>
    <name evidence="8" type="primary">hdrC2</name>
    <name evidence="8" type="ORF">BRM9_1362</name>
    <name evidence="9" type="ORF">MB9_0948</name>
</gene>
<evidence type="ECO:0000256" key="3">
    <source>
        <dbReference type="ARBA" id="ARBA00022723"/>
    </source>
</evidence>
<evidence type="ECO:0000313" key="10">
    <source>
        <dbReference type="Proteomes" id="UP000029661"/>
    </source>
</evidence>
<dbReference type="GO" id="GO:0051539">
    <property type="term" value="F:4 iron, 4 sulfur cluster binding"/>
    <property type="evidence" value="ECO:0007669"/>
    <property type="project" value="UniProtKB-KW"/>
</dbReference>
<dbReference type="NCBIfam" id="NF041890">
    <property type="entry name" value="hdrC_Methbact"/>
    <property type="match status" value="1"/>
</dbReference>
<evidence type="ECO:0000256" key="2">
    <source>
        <dbReference type="ARBA" id="ARBA00022485"/>
    </source>
</evidence>
<dbReference type="Proteomes" id="UP000062768">
    <property type="component" value="Chromosome I"/>
</dbReference>
<organism evidence="8 10">
    <name type="scientific">Methanobacterium formicicum</name>
    <dbReference type="NCBI Taxonomy" id="2162"/>
    <lineage>
        <taxon>Archaea</taxon>
        <taxon>Methanobacteriati</taxon>
        <taxon>Methanobacteriota</taxon>
        <taxon>Methanomada group</taxon>
        <taxon>Methanobacteria</taxon>
        <taxon>Methanobacteriales</taxon>
        <taxon>Methanobacteriaceae</taxon>
        <taxon>Methanobacterium</taxon>
    </lineage>
</organism>
<dbReference type="AlphaFoldDB" id="A0A089ZDQ3"/>
<protein>
    <submittedName>
        <fullName evidence="8">CoB--CoM heterodisulfide reductase subunit C HdrC2</fullName>
    </submittedName>
    <submittedName>
        <fullName evidence="9">Heterodisulfide reductase subunit HdrC2</fullName>
    </submittedName>
</protein>
<dbReference type="KEGG" id="mfc:BRM9_1362"/>
<dbReference type="PATRIC" id="fig|2162.10.peg.993"/>
<proteinExistence type="inferred from homology"/>
<keyword evidence="4" id="KW-0560">Oxidoreductase</keyword>
<dbReference type="InterPro" id="IPR051460">
    <property type="entry name" value="HdrC_iron-sulfur_subunit"/>
</dbReference>
<dbReference type="InterPro" id="IPR017896">
    <property type="entry name" value="4Fe4S_Fe-S-bd"/>
</dbReference>
<name>A0A089ZDQ3_METFO</name>
<dbReference type="GeneID" id="26739200"/>
<keyword evidence="2" id="KW-0004">4Fe-4S</keyword>